<dbReference type="Gene3D" id="3.10.310.50">
    <property type="match status" value="1"/>
</dbReference>
<dbReference type="InterPro" id="IPR007621">
    <property type="entry name" value="TPM_dom"/>
</dbReference>
<feature type="transmembrane region" description="Helical" evidence="2">
    <location>
        <begin position="260"/>
        <end position="284"/>
    </location>
</feature>
<gene>
    <name evidence="4" type="ORF">HHJ78_03630</name>
</gene>
<feature type="region of interest" description="Disordered" evidence="1">
    <location>
        <begin position="230"/>
        <end position="250"/>
    </location>
</feature>
<keyword evidence="2" id="KW-1133">Transmembrane helix</keyword>
<protein>
    <submittedName>
        <fullName evidence="4">TPM domain-containing protein</fullName>
    </submittedName>
</protein>
<dbReference type="PANTHER" id="PTHR30373">
    <property type="entry name" value="UPF0603 PROTEIN YGCG"/>
    <property type="match status" value="1"/>
</dbReference>
<dbReference type="PANTHER" id="PTHR30373:SF2">
    <property type="entry name" value="UPF0603 PROTEIN YGCG"/>
    <property type="match status" value="1"/>
</dbReference>
<dbReference type="EMBL" id="JABCUR010000002">
    <property type="protein sequence ID" value="NMW64639.1"/>
    <property type="molecule type" value="Genomic_DNA"/>
</dbReference>
<sequence>MLYQKNLLYWFVSGLLVLGFLGTLAFPAGYAVSLGASPQSLQNAVNPGLAPHESATTNPIATDPANPVAVAPETTPSQTANPAAPTTPATASQRHIYDDARIFSPEKISIWNQRAAELAKQYGIGIYIVTTSSLNGRDPRDWTIDYFRDAKLGEGSQHSGEILMICPESRDMHIGGQGEAEQAFPNYVVDVLLAKMRKPLRQDDWDGGGELFLQQAANYLRVWKSTVKYSSSDTSGREYGSAASDSSKYRNDYSQQSENYTGIGILTTLVLAAGIAGLVMWTLWAQHNTIKRQQGARYYVVPGSSRITNADDILVDSYVTSVKIPKASSSSSSRFSSSSGGWTGGSSKF</sequence>
<name>A0A7Y0Y478_9ACTO</name>
<keyword evidence="2" id="KW-0472">Membrane</keyword>
<feature type="region of interest" description="Disordered" evidence="1">
    <location>
        <begin position="44"/>
        <end position="92"/>
    </location>
</feature>
<feature type="compositionally biased region" description="Low complexity" evidence="1">
    <location>
        <begin position="74"/>
        <end position="92"/>
    </location>
</feature>
<comment type="caution">
    <text evidence="4">The sequence shown here is derived from an EMBL/GenBank/DDBJ whole genome shotgun (WGS) entry which is preliminary data.</text>
</comment>
<evidence type="ECO:0000256" key="2">
    <source>
        <dbReference type="SAM" id="Phobius"/>
    </source>
</evidence>
<organism evidence="4 5">
    <name type="scientific">Mobiluncus mulieris</name>
    <dbReference type="NCBI Taxonomy" id="2052"/>
    <lineage>
        <taxon>Bacteria</taxon>
        <taxon>Bacillati</taxon>
        <taxon>Actinomycetota</taxon>
        <taxon>Actinomycetes</taxon>
        <taxon>Actinomycetales</taxon>
        <taxon>Actinomycetaceae</taxon>
        <taxon>Mobiluncus</taxon>
    </lineage>
</organism>
<dbReference type="Pfam" id="PF04536">
    <property type="entry name" value="TPM_phosphatase"/>
    <property type="match status" value="1"/>
</dbReference>
<evidence type="ECO:0000256" key="1">
    <source>
        <dbReference type="SAM" id="MobiDB-lite"/>
    </source>
</evidence>
<reference evidence="4 5" key="1">
    <citation type="submission" date="2020-04" db="EMBL/GenBank/DDBJ databases">
        <title>Antimicrobial susceptibility and clonality of vaginal-derived multi-drug resistant Mobiluncus isolates in China.</title>
        <authorList>
            <person name="Zhang X."/>
        </authorList>
    </citation>
    <scope>NUCLEOTIDE SEQUENCE [LARGE SCALE GENOMIC DNA]</scope>
    <source>
        <strain evidence="4 5">13</strain>
    </source>
</reference>
<dbReference type="RefSeq" id="WP_169771659.1">
    <property type="nucleotide sequence ID" value="NZ_JABCUR010000002.1"/>
</dbReference>
<evidence type="ECO:0000313" key="5">
    <source>
        <dbReference type="Proteomes" id="UP000578252"/>
    </source>
</evidence>
<dbReference type="AlphaFoldDB" id="A0A7Y0Y478"/>
<dbReference type="Proteomes" id="UP000578252">
    <property type="component" value="Unassembled WGS sequence"/>
</dbReference>
<feature type="compositionally biased region" description="Low complexity" evidence="1">
    <location>
        <begin position="328"/>
        <end position="349"/>
    </location>
</feature>
<accession>A0A7Y0Y478</accession>
<keyword evidence="2" id="KW-0812">Transmembrane</keyword>
<evidence type="ECO:0000313" key="4">
    <source>
        <dbReference type="EMBL" id="NMW64639.1"/>
    </source>
</evidence>
<proteinExistence type="predicted"/>
<feature type="domain" description="TPM" evidence="3">
    <location>
        <begin position="96"/>
        <end position="217"/>
    </location>
</feature>
<feature type="region of interest" description="Disordered" evidence="1">
    <location>
        <begin position="326"/>
        <end position="349"/>
    </location>
</feature>
<evidence type="ECO:0000259" key="3">
    <source>
        <dbReference type="Pfam" id="PF04536"/>
    </source>
</evidence>